<dbReference type="InterPro" id="IPR036388">
    <property type="entry name" value="WH-like_DNA-bd_sf"/>
</dbReference>
<dbReference type="InterPro" id="IPR036390">
    <property type="entry name" value="WH_DNA-bd_sf"/>
</dbReference>
<evidence type="ECO:0000313" key="7">
    <source>
        <dbReference type="Proteomes" id="UP001500731"/>
    </source>
</evidence>
<evidence type="ECO:0000256" key="2">
    <source>
        <dbReference type="ARBA" id="ARBA00023015"/>
    </source>
</evidence>
<dbReference type="PANTHER" id="PTHR30346:SF29">
    <property type="entry name" value="LYSR SUBSTRATE-BINDING"/>
    <property type="match status" value="1"/>
</dbReference>
<sequence>MRHSVYVMMTPQQLRVLVGIREHGSLTAAAAALGYGVPTITHHLAALEGALGAQLVFRERRGARLTPVGESLADEAEQILVRLAQAERLVAAQRDAGLVTLRVGTFASIGSRLIPPAIRELRQQMNVQVEVIEAEPTEVVRLLRSGDVHAGLIYDFADDPAFLTSQDLSLTVLLDEPWGVLTGLHHVSGLEIGEPLDFNELCDADWICSRNQGEASDRVLRRACHTAGFEPRVLMRTDDLSMIHGLAAAGLGYALTTAAAVDSRFDVALHPAFQHLGIRRTSYVTHAGRNAPAVRALLDILMDLATVPTAG</sequence>
<evidence type="ECO:0000256" key="1">
    <source>
        <dbReference type="ARBA" id="ARBA00009437"/>
    </source>
</evidence>
<dbReference type="InterPro" id="IPR000847">
    <property type="entry name" value="LysR_HTH_N"/>
</dbReference>
<dbReference type="Proteomes" id="UP001500731">
    <property type="component" value="Unassembled WGS sequence"/>
</dbReference>
<evidence type="ECO:0000313" key="6">
    <source>
        <dbReference type="EMBL" id="GAA4491350.1"/>
    </source>
</evidence>
<reference evidence="7" key="1">
    <citation type="journal article" date="2019" name="Int. J. Syst. Evol. Microbiol.">
        <title>The Global Catalogue of Microorganisms (GCM) 10K type strain sequencing project: providing services to taxonomists for standard genome sequencing and annotation.</title>
        <authorList>
            <consortium name="The Broad Institute Genomics Platform"/>
            <consortium name="The Broad Institute Genome Sequencing Center for Infectious Disease"/>
            <person name="Wu L."/>
            <person name="Ma J."/>
        </authorList>
    </citation>
    <scope>NUCLEOTIDE SEQUENCE [LARGE SCALE GENOMIC DNA]</scope>
    <source>
        <strain evidence="7">JCM 17839</strain>
    </source>
</reference>
<feature type="domain" description="HTH lysR-type" evidence="5">
    <location>
        <begin position="9"/>
        <end position="66"/>
    </location>
</feature>
<evidence type="ECO:0000256" key="4">
    <source>
        <dbReference type="ARBA" id="ARBA00023163"/>
    </source>
</evidence>
<comment type="caution">
    <text evidence="6">The sequence shown here is derived from an EMBL/GenBank/DDBJ whole genome shotgun (WGS) entry which is preliminary data.</text>
</comment>
<keyword evidence="7" id="KW-1185">Reference proteome</keyword>
<dbReference type="Gene3D" id="3.40.190.290">
    <property type="match status" value="1"/>
</dbReference>
<comment type="similarity">
    <text evidence="1">Belongs to the LysR transcriptional regulatory family.</text>
</comment>
<keyword evidence="4" id="KW-0804">Transcription</keyword>
<dbReference type="InterPro" id="IPR005119">
    <property type="entry name" value="LysR_subst-bd"/>
</dbReference>
<protein>
    <submittedName>
        <fullName evidence="6">LysR family transcriptional regulator</fullName>
    </submittedName>
</protein>
<organism evidence="6 7">
    <name type="scientific">Microbacterium panaciterrae</name>
    <dbReference type="NCBI Taxonomy" id="985759"/>
    <lineage>
        <taxon>Bacteria</taxon>
        <taxon>Bacillati</taxon>
        <taxon>Actinomycetota</taxon>
        <taxon>Actinomycetes</taxon>
        <taxon>Micrococcales</taxon>
        <taxon>Microbacteriaceae</taxon>
        <taxon>Microbacterium</taxon>
    </lineage>
</organism>
<dbReference type="SUPFAM" id="SSF46785">
    <property type="entry name" value="Winged helix' DNA-binding domain"/>
    <property type="match status" value="1"/>
</dbReference>
<dbReference type="PANTHER" id="PTHR30346">
    <property type="entry name" value="TRANSCRIPTIONAL DUAL REGULATOR HCAR-RELATED"/>
    <property type="match status" value="1"/>
</dbReference>
<keyword evidence="2" id="KW-0805">Transcription regulation</keyword>
<dbReference type="Pfam" id="PF03466">
    <property type="entry name" value="LysR_substrate"/>
    <property type="match status" value="1"/>
</dbReference>
<dbReference type="EMBL" id="BAABGP010000024">
    <property type="protein sequence ID" value="GAA4491350.1"/>
    <property type="molecule type" value="Genomic_DNA"/>
</dbReference>
<name>A0ABP8PSZ6_9MICO</name>
<keyword evidence="3" id="KW-0238">DNA-binding</keyword>
<dbReference type="SUPFAM" id="SSF53850">
    <property type="entry name" value="Periplasmic binding protein-like II"/>
    <property type="match status" value="1"/>
</dbReference>
<evidence type="ECO:0000256" key="3">
    <source>
        <dbReference type="ARBA" id="ARBA00023125"/>
    </source>
</evidence>
<evidence type="ECO:0000259" key="5">
    <source>
        <dbReference type="PROSITE" id="PS50931"/>
    </source>
</evidence>
<dbReference type="Gene3D" id="1.10.10.10">
    <property type="entry name" value="Winged helix-like DNA-binding domain superfamily/Winged helix DNA-binding domain"/>
    <property type="match status" value="1"/>
</dbReference>
<dbReference type="PROSITE" id="PS50931">
    <property type="entry name" value="HTH_LYSR"/>
    <property type="match status" value="1"/>
</dbReference>
<gene>
    <name evidence="6" type="ORF">GCM10023171_35140</name>
</gene>
<proteinExistence type="inferred from homology"/>
<accession>A0ABP8PSZ6</accession>
<dbReference type="Pfam" id="PF00126">
    <property type="entry name" value="HTH_1"/>
    <property type="match status" value="1"/>
</dbReference>